<reference evidence="1" key="1">
    <citation type="submission" date="2019-08" db="EMBL/GenBank/DDBJ databases">
        <authorList>
            <person name="Kucharzyk K."/>
            <person name="Murdoch R.W."/>
            <person name="Higgins S."/>
            <person name="Loffler F."/>
        </authorList>
    </citation>
    <scope>NUCLEOTIDE SEQUENCE</scope>
</reference>
<dbReference type="EMBL" id="VSSQ01078737">
    <property type="protein sequence ID" value="MPN28444.1"/>
    <property type="molecule type" value="Genomic_DNA"/>
</dbReference>
<organism evidence="1">
    <name type="scientific">bioreactor metagenome</name>
    <dbReference type="NCBI Taxonomy" id="1076179"/>
    <lineage>
        <taxon>unclassified sequences</taxon>
        <taxon>metagenomes</taxon>
        <taxon>ecological metagenomes</taxon>
    </lineage>
</organism>
<dbReference type="AlphaFoldDB" id="A0A645GWN8"/>
<comment type="caution">
    <text evidence="1">The sequence shown here is derived from an EMBL/GenBank/DDBJ whole genome shotgun (WGS) entry which is preliminary data.</text>
</comment>
<gene>
    <name evidence="1" type="ORF">SDC9_175885</name>
</gene>
<protein>
    <submittedName>
        <fullName evidence="1">Uncharacterized protein</fullName>
    </submittedName>
</protein>
<evidence type="ECO:0000313" key="1">
    <source>
        <dbReference type="EMBL" id="MPN28444.1"/>
    </source>
</evidence>
<accession>A0A645GWN8</accession>
<proteinExistence type="predicted"/>
<sequence length="74" mass="8265">MAIGFRRLREAAFLIIQIKFARTLTNCAGETLDERRFAGAILSEQSVHLAAFETDGYIVERAATRIILGQMFCA</sequence>
<name>A0A645GWN8_9ZZZZ</name>